<accession>A0A5U8SV81</accession>
<name>A0A5U8SV81_SALET</name>
<evidence type="ECO:0008006" key="3">
    <source>
        <dbReference type="Google" id="ProtNLM"/>
    </source>
</evidence>
<feature type="signal peptide" evidence="1">
    <location>
        <begin position="1"/>
        <end position="26"/>
    </location>
</feature>
<protein>
    <recommendedName>
        <fullName evidence="3">Fimbrial protein</fullName>
    </recommendedName>
</protein>
<dbReference type="GO" id="GO:0009289">
    <property type="term" value="C:pilus"/>
    <property type="evidence" value="ECO:0007669"/>
    <property type="project" value="InterPro"/>
</dbReference>
<evidence type="ECO:0000256" key="1">
    <source>
        <dbReference type="SAM" id="SignalP"/>
    </source>
</evidence>
<keyword evidence="1" id="KW-0732">Signal</keyword>
<dbReference type="InterPro" id="IPR036937">
    <property type="entry name" value="Adhesion_dom_fimbrial_sf"/>
</dbReference>
<proteinExistence type="predicted"/>
<dbReference type="GO" id="GO:0007155">
    <property type="term" value="P:cell adhesion"/>
    <property type="evidence" value="ECO:0007669"/>
    <property type="project" value="InterPro"/>
</dbReference>
<dbReference type="AlphaFoldDB" id="A0A5U8SV81"/>
<feature type="chain" id="PRO_5026337425" description="Fimbrial protein" evidence="1">
    <location>
        <begin position="27"/>
        <end position="191"/>
    </location>
</feature>
<gene>
    <name evidence="2" type="ORF">DS524_25955</name>
</gene>
<reference evidence="2" key="1">
    <citation type="submission" date="2018-07" db="EMBL/GenBank/DDBJ databases">
        <authorList>
            <person name="Ashton P.M."/>
            <person name="Dallman T."/>
            <person name="Nair S."/>
            <person name="De Pinna E."/>
            <person name="Peters T."/>
            <person name="Grant K."/>
        </authorList>
    </citation>
    <scope>NUCLEOTIDE SEQUENCE</scope>
    <source>
        <strain evidence="2">296838</strain>
    </source>
</reference>
<organism evidence="2">
    <name type="scientific">Salmonella enterica subsp. enterica serovar Chester</name>
    <dbReference type="NCBI Taxonomy" id="149386"/>
    <lineage>
        <taxon>Bacteria</taxon>
        <taxon>Pseudomonadati</taxon>
        <taxon>Pseudomonadota</taxon>
        <taxon>Gammaproteobacteria</taxon>
        <taxon>Enterobacterales</taxon>
        <taxon>Enterobacteriaceae</taxon>
        <taxon>Salmonella</taxon>
    </lineage>
</organism>
<dbReference type="Gene3D" id="2.60.40.1090">
    <property type="entry name" value="Fimbrial-type adhesion domain"/>
    <property type="match status" value="1"/>
</dbReference>
<comment type="caution">
    <text evidence="2">The sequence shown here is derived from an EMBL/GenBank/DDBJ whole genome shotgun (WGS) entry which is preliminary data.</text>
</comment>
<evidence type="ECO:0000313" key="2">
    <source>
        <dbReference type="EMBL" id="EBR9859187.1"/>
    </source>
</evidence>
<sequence>MTFIKRAHTLLLGGLLSAAVSLTAFPASGKTGDENRLKINISGTVVATGRCIFNNHSSQDIGFGDVRFSSVAGVNNIEGRYLRKLDVAMTCVGDTAGTTRFRMNTIKGSAIADGSYESLPVTVGGVQAANPNLAVRLFVNGKQQSINEDFIVDVQWLPTLEAELVQLHPDDNTWTNGQSVESHATLVMSFD</sequence>
<dbReference type="EMBL" id="AAGUAT010000127">
    <property type="protein sequence ID" value="EBR9859187.1"/>
    <property type="molecule type" value="Genomic_DNA"/>
</dbReference>